<feature type="transmembrane region" description="Helical" evidence="11">
    <location>
        <begin position="357"/>
        <end position="381"/>
    </location>
</feature>
<evidence type="ECO:0000259" key="12">
    <source>
        <dbReference type="Pfam" id="PF00999"/>
    </source>
</evidence>
<evidence type="ECO:0000256" key="9">
    <source>
        <dbReference type="ARBA" id="ARBA00023136"/>
    </source>
</evidence>
<organism evidence="13 14">
    <name type="scientific">Pseudomonas fildesensis</name>
    <dbReference type="NCBI Taxonomy" id="1674920"/>
    <lineage>
        <taxon>Bacteria</taxon>
        <taxon>Pseudomonadati</taxon>
        <taxon>Pseudomonadota</taxon>
        <taxon>Gammaproteobacteria</taxon>
        <taxon>Pseudomonadales</taxon>
        <taxon>Pseudomonadaceae</taxon>
        <taxon>Pseudomonas</taxon>
    </lineage>
</organism>
<evidence type="ECO:0000256" key="5">
    <source>
        <dbReference type="ARBA" id="ARBA00022692"/>
    </source>
</evidence>
<keyword evidence="14" id="KW-1185">Reference proteome</keyword>
<comment type="caution">
    <text evidence="13">The sequence shown here is derived from an EMBL/GenBank/DDBJ whole genome shotgun (WGS) entry which is preliminary data.</text>
</comment>
<dbReference type="NCBIfam" id="TIGR00831">
    <property type="entry name" value="a_cpa1"/>
    <property type="match status" value="1"/>
</dbReference>
<dbReference type="Gene3D" id="1.20.1530.20">
    <property type="match status" value="1"/>
</dbReference>
<dbReference type="GO" id="GO:0015385">
    <property type="term" value="F:sodium:proton antiporter activity"/>
    <property type="evidence" value="ECO:0007669"/>
    <property type="project" value="InterPro"/>
</dbReference>
<comment type="subcellular location">
    <subcellularLocation>
        <location evidence="11">Cell inner membrane</location>
        <topology evidence="11">Multi-pass membrane protein</topology>
    </subcellularLocation>
    <subcellularLocation>
        <location evidence="1">Cell membrane</location>
        <topology evidence="1">Multi-pass membrane protein</topology>
    </subcellularLocation>
</comment>
<dbReference type="GO" id="GO:0051453">
    <property type="term" value="P:regulation of intracellular pH"/>
    <property type="evidence" value="ECO:0007669"/>
    <property type="project" value="TreeGrafter"/>
</dbReference>
<keyword evidence="6 11" id="KW-1133">Transmembrane helix</keyword>
<evidence type="ECO:0000256" key="1">
    <source>
        <dbReference type="ARBA" id="ARBA00004651"/>
    </source>
</evidence>
<dbReference type="InterPro" id="IPR004705">
    <property type="entry name" value="Cation/H_exchanger_CPA1_bac"/>
</dbReference>
<keyword evidence="4" id="KW-1003">Cell membrane</keyword>
<evidence type="ECO:0000256" key="10">
    <source>
        <dbReference type="ARBA" id="ARBA00023201"/>
    </source>
</evidence>
<dbReference type="PANTHER" id="PTHR10110:SF86">
    <property type="entry name" value="SODIUM_HYDROGEN EXCHANGER 7"/>
    <property type="match status" value="1"/>
</dbReference>
<evidence type="ECO:0000256" key="3">
    <source>
        <dbReference type="ARBA" id="ARBA00022449"/>
    </source>
</evidence>
<evidence type="ECO:0000256" key="2">
    <source>
        <dbReference type="ARBA" id="ARBA00022448"/>
    </source>
</evidence>
<dbReference type="PANTHER" id="PTHR10110">
    <property type="entry name" value="SODIUM/HYDROGEN EXCHANGER"/>
    <property type="match status" value="1"/>
</dbReference>
<proteinExistence type="inferred from homology"/>
<name>A0A0J8G4D0_9PSED</name>
<accession>A0A0J8G4D0</accession>
<feature type="transmembrane region" description="Helical" evidence="11">
    <location>
        <begin position="307"/>
        <end position="336"/>
    </location>
</feature>
<protein>
    <submittedName>
        <fullName evidence="13">Sodium:proton antiporter</fullName>
    </submittedName>
</protein>
<dbReference type="Proteomes" id="UP000037551">
    <property type="component" value="Unassembled WGS sequence"/>
</dbReference>
<dbReference type="InterPro" id="IPR018422">
    <property type="entry name" value="Cation/H_exchanger_CPA1"/>
</dbReference>
<feature type="transmembrane region" description="Helical" evidence="11">
    <location>
        <begin position="393"/>
        <end position="416"/>
    </location>
</feature>
<comment type="function">
    <text evidence="11">Na(+)/H(+) antiporter that extrudes sodium in exchange for external protons.</text>
</comment>
<feature type="domain" description="Cation/H+ exchanger transmembrane" evidence="12">
    <location>
        <begin position="13"/>
        <end position="417"/>
    </location>
</feature>
<reference evidence="13 14" key="1">
    <citation type="submission" date="2015-06" db="EMBL/GenBank/DDBJ databases">
        <title>Draft genome sequence of an Antarctic Pseudomonas sp. strain KG01 with full potential for biotechnological applications.</title>
        <authorList>
            <person name="Pavlov M.S."/>
            <person name="Lira F."/>
            <person name="Martinez J.L."/>
            <person name="Marshall S.H."/>
        </authorList>
    </citation>
    <scope>NUCLEOTIDE SEQUENCE [LARGE SCALE GENOMIC DNA]</scope>
    <source>
        <strain evidence="13 14">KG01</strain>
    </source>
</reference>
<keyword evidence="9 11" id="KW-0472">Membrane</keyword>
<keyword evidence="7 11" id="KW-0915">Sodium</keyword>
<dbReference type="OrthoDB" id="9809206at2"/>
<keyword evidence="3 11" id="KW-0050">Antiport</keyword>
<evidence type="ECO:0000256" key="7">
    <source>
        <dbReference type="ARBA" id="ARBA00023053"/>
    </source>
</evidence>
<dbReference type="InterPro" id="IPR006153">
    <property type="entry name" value="Cation/H_exchanger_TM"/>
</dbReference>
<dbReference type="GO" id="GO:0015386">
    <property type="term" value="F:potassium:proton antiporter activity"/>
    <property type="evidence" value="ECO:0007669"/>
    <property type="project" value="TreeGrafter"/>
</dbReference>
<dbReference type="InterPro" id="IPR038770">
    <property type="entry name" value="Na+/solute_symporter_sf"/>
</dbReference>
<feature type="transmembrane region" description="Helical" evidence="11">
    <location>
        <begin position="38"/>
        <end position="60"/>
    </location>
</feature>
<dbReference type="EMBL" id="LFMW01000001">
    <property type="protein sequence ID" value="KMT57425.1"/>
    <property type="molecule type" value="Genomic_DNA"/>
</dbReference>
<keyword evidence="5 11" id="KW-0812">Transmembrane</keyword>
<comment type="caution">
    <text evidence="11">Lacks conserved residue(s) required for the propagation of feature annotation.</text>
</comment>
<evidence type="ECO:0000256" key="8">
    <source>
        <dbReference type="ARBA" id="ARBA00023065"/>
    </source>
</evidence>
<evidence type="ECO:0000313" key="13">
    <source>
        <dbReference type="EMBL" id="KMT57425.1"/>
    </source>
</evidence>
<dbReference type="GO" id="GO:0098719">
    <property type="term" value="P:sodium ion import across plasma membrane"/>
    <property type="evidence" value="ECO:0007669"/>
    <property type="project" value="TreeGrafter"/>
</dbReference>
<dbReference type="STRING" id="1674920.ACR52_02045"/>
<evidence type="ECO:0000313" key="14">
    <source>
        <dbReference type="Proteomes" id="UP000037551"/>
    </source>
</evidence>
<evidence type="ECO:0000256" key="11">
    <source>
        <dbReference type="RuleBase" id="RU366002"/>
    </source>
</evidence>
<dbReference type="PATRIC" id="fig|1674920.3.peg.412"/>
<dbReference type="GO" id="GO:0005886">
    <property type="term" value="C:plasma membrane"/>
    <property type="evidence" value="ECO:0007669"/>
    <property type="project" value="UniProtKB-SubCell"/>
</dbReference>
<keyword evidence="2 11" id="KW-0813">Transport</keyword>
<evidence type="ECO:0000256" key="4">
    <source>
        <dbReference type="ARBA" id="ARBA00022475"/>
    </source>
</evidence>
<dbReference type="Pfam" id="PF00999">
    <property type="entry name" value="Na_H_Exchanger"/>
    <property type="match status" value="1"/>
</dbReference>
<dbReference type="AlphaFoldDB" id="A0A0J8G4D0"/>
<evidence type="ECO:0000256" key="6">
    <source>
        <dbReference type="ARBA" id="ARBA00022989"/>
    </source>
</evidence>
<keyword evidence="10 11" id="KW-0739">Sodium transport</keyword>
<feature type="transmembrane region" description="Helical" evidence="11">
    <location>
        <begin position="81"/>
        <end position="103"/>
    </location>
</feature>
<sequence>MQTAYTVLILLMLVSVSRLVGRVIPLPLPLVQIAAGALLAWPTLGLHVALDPELFLFLFLPPLLFSDGWRMPKRELWRLRGPILTLAVGLVLFTVVGAGYFIHWLLPTIPLPVAFALAAVLSPTDAVAVSAISQNRLPKPLMHMLQGEALMNDASGLVTFKFALVAALTGVFSLADASLTFVLVAVGGLAVGVALSWLVGRLRAWMIARGWDDPATHVVFMLLLPFAAYVLAERLGASGILSAVAAGMMQSWLDLLPRQTSTRLLNRSVWSLLEFAFNGLIFLLLGLQLPDIIKAVVSHETTLWPTLLYRCLDVIAIFLVLVVLRFIWVQSIWRLSGLLRRLRGKSELTLVPTARSCWLLTVGGVRGAVTLAGVMSVPLLLAPGRNFPERDLLIFIAAGVILLSLVCACIALPLLLRGIEKSPDEKRDNEVREAWKKTAEAAIHALEIEESAPQDAAQAALATELKARIMSEYRHQLEVFNDSAEAQALALQMDQLERRLRLKALRAQRLELYSLSRQHAVGDDVLREVLADLDLSEANLGKEK</sequence>
<comment type="similarity">
    <text evidence="11">Belongs to the monovalent cation:proton antiporter 1 (CPA1) transporter (TC 2.A.36) family.</text>
</comment>
<feature type="transmembrane region" description="Helical" evidence="11">
    <location>
        <begin position="109"/>
        <end position="133"/>
    </location>
</feature>
<gene>
    <name evidence="13" type="ORF">ACR52_02045</name>
</gene>
<dbReference type="RefSeq" id="WP_048719962.1">
    <property type="nucleotide sequence ID" value="NZ_LFMW01000001.1"/>
</dbReference>
<feature type="transmembrane region" description="Helical" evidence="11">
    <location>
        <begin position="154"/>
        <end position="175"/>
    </location>
</feature>
<feature type="transmembrane region" description="Helical" evidence="11">
    <location>
        <begin position="268"/>
        <end position="287"/>
    </location>
</feature>
<keyword evidence="8 11" id="KW-0406">Ion transport</keyword>
<feature type="transmembrane region" description="Helical" evidence="11">
    <location>
        <begin position="181"/>
        <end position="202"/>
    </location>
</feature>
<keyword evidence="11" id="KW-0997">Cell inner membrane</keyword>